<organism evidence="3 4">
    <name type="scientific">Austropuccinia psidii MF-1</name>
    <dbReference type="NCBI Taxonomy" id="1389203"/>
    <lineage>
        <taxon>Eukaryota</taxon>
        <taxon>Fungi</taxon>
        <taxon>Dikarya</taxon>
        <taxon>Basidiomycota</taxon>
        <taxon>Pucciniomycotina</taxon>
        <taxon>Pucciniomycetes</taxon>
        <taxon>Pucciniales</taxon>
        <taxon>Sphaerophragmiaceae</taxon>
        <taxon>Austropuccinia</taxon>
    </lineage>
</organism>
<dbReference type="PANTHER" id="PTHR31569:SF4">
    <property type="entry name" value="SWIM-TYPE DOMAIN-CONTAINING PROTEIN"/>
    <property type="match status" value="1"/>
</dbReference>
<evidence type="ECO:0000256" key="1">
    <source>
        <dbReference type="SAM" id="MobiDB-lite"/>
    </source>
</evidence>
<evidence type="ECO:0000313" key="4">
    <source>
        <dbReference type="Proteomes" id="UP000765509"/>
    </source>
</evidence>
<feature type="region of interest" description="Disordered" evidence="1">
    <location>
        <begin position="492"/>
        <end position="583"/>
    </location>
</feature>
<sequence length="583" mass="67409">MAHPAFRKFNEQETSQIAQMSESLLMPRQIQAQLCSQRESDRPVILQDIYNQVKKIKKDKLQGRRPIDALIDTLKEENFVWSSARDSEGHITSLFFTHPLAIKLLHGFPHVILMDCTYKTNKYKMPLFHIVGFSSTNKTFSGAFCLMKNENEPSYTWALNQYIEKVLNNTNLVPPPVIVIDRDLALKNSIKKLFPDSKVMLCIWHINKYVSAHCMKKIGHGTDFENFMGLWNQVMYSSTEKSFKYNWKKLQRQVKNPEVLQYVENTWLCLKEYYVPAWTNHHCHLGVGSTSRVEGAHAMVKRWLQKSTGNPLEVVRALHMAFRKQFIEIINRISKEKIVHVKNFPLHICALNGKVSHYSLQMAIENFKTKFPPNEKYTNKYSNYQGIPCKRKTQKAFAKHQRLEISDFHPQWHLNFLAGFQGDDQSVEKENNNEAQKIFEAIGEDLFQRTMAEITPILQHFQDVLIGNVPLDKIPKSQEDDQYYKDPLEFKNICGRPQGAKNKNKNPNKREPSRFKIIESQSKKRGRPPSKVTSTTKSRSQSNFPSPIMEVDSSEDSEDSEDSLSKSISSSDSLPSTTELNKS</sequence>
<proteinExistence type="predicted"/>
<dbReference type="OrthoDB" id="3356549at2759"/>
<gene>
    <name evidence="3" type="ORF">O181_007126</name>
</gene>
<dbReference type="Pfam" id="PF10551">
    <property type="entry name" value="MULE"/>
    <property type="match status" value="1"/>
</dbReference>
<name>A0A9Q3GHC4_9BASI</name>
<accession>A0A9Q3GHC4</accession>
<keyword evidence="4" id="KW-1185">Reference proteome</keyword>
<dbReference type="InterPro" id="IPR052579">
    <property type="entry name" value="Zinc_finger_SWIM"/>
</dbReference>
<dbReference type="AlphaFoldDB" id="A0A9Q3GHC4"/>
<feature type="compositionally biased region" description="Polar residues" evidence="1">
    <location>
        <begin position="531"/>
        <end position="545"/>
    </location>
</feature>
<protein>
    <recommendedName>
        <fullName evidence="2">MULE transposase domain-containing protein</fullName>
    </recommendedName>
</protein>
<evidence type="ECO:0000313" key="3">
    <source>
        <dbReference type="EMBL" id="MBW0467411.1"/>
    </source>
</evidence>
<feature type="compositionally biased region" description="Polar residues" evidence="1">
    <location>
        <begin position="574"/>
        <end position="583"/>
    </location>
</feature>
<feature type="compositionally biased region" description="Acidic residues" evidence="1">
    <location>
        <begin position="552"/>
        <end position="562"/>
    </location>
</feature>
<reference evidence="3" key="1">
    <citation type="submission" date="2021-03" db="EMBL/GenBank/DDBJ databases">
        <title>Draft genome sequence of rust myrtle Austropuccinia psidii MF-1, a brazilian biotype.</title>
        <authorList>
            <person name="Quecine M.C."/>
            <person name="Pachon D.M.R."/>
            <person name="Bonatelli M.L."/>
            <person name="Correr F.H."/>
            <person name="Franceschini L.M."/>
            <person name="Leite T.F."/>
            <person name="Margarido G.R.A."/>
            <person name="Almeida C.A."/>
            <person name="Ferrarezi J.A."/>
            <person name="Labate C.A."/>
        </authorList>
    </citation>
    <scope>NUCLEOTIDE SEQUENCE</scope>
    <source>
        <strain evidence="3">MF-1</strain>
    </source>
</reference>
<evidence type="ECO:0000259" key="2">
    <source>
        <dbReference type="Pfam" id="PF10551"/>
    </source>
</evidence>
<dbReference type="InterPro" id="IPR018289">
    <property type="entry name" value="MULE_transposase_dom"/>
</dbReference>
<dbReference type="EMBL" id="AVOT02001574">
    <property type="protein sequence ID" value="MBW0467411.1"/>
    <property type="molecule type" value="Genomic_DNA"/>
</dbReference>
<feature type="domain" description="MULE transposase" evidence="2">
    <location>
        <begin position="111"/>
        <end position="208"/>
    </location>
</feature>
<feature type="compositionally biased region" description="Basic and acidic residues" evidence="1">
    <location>
        <begin position="508"/>
        <end position="517"/>
    </location>
</feature>
<dbReference type="PANTHER" id="PTHR31569">
    <property type="entry name" value="SWIM-TYPE DOMAIN-CONTAINING PROTEIN"/>
    <property type="match status" value="1"/>
</dbReference>
<dbReference type="Proteomes" id="UP000765509">
    <property type="component" value="Unassembled WGS sequence"/>
</dbReference>
<comment type="caution">
    <text evidence="3">The sequence shown here is derived from an EMBL/GenBank/DDBJ whole genome shotgun (WGS) entry which is preliminary data.</text>
</comment>